<keyword evidence="8" id="KW-1185">Reference proteome</keyword>
<feature type="region of interest" description="Disordered" evidence="5">
    <location>
        <begin position="21"/>
        <end position="42"/>
    </location>
</feature>
<dbReference type="AlphaFoldDB" id="A0AAD6HNR2"/>
<evidence type="ECO:0000256" key="6">
    <source>
        <dbReference type="SAM" id="Phobius"/>
    </source>
</evidence>
<evidence type="ECO:0000256" key="5">
    <source>
        <dbReference type="SAM" id="MobiDB-lite"/>
    </source>
</evidence>
<comment type="caution">
    <text evidence="7">The sequence shown here is derived from an EMBL/GenBank/DDBJ whole genome shotgun (WGS) entry which is preliminary data.</text>
</comment>
<keyword evidence="4 6" id="KW-0472">Membrane</keyword>
<keyword evidence="3 6" id="KW-1133">Transmembrane helix</keyword>
<dbReference type="InterPro" id="IPR045863">
    <property type="entry name" value="CorA_TM1_TM2"/>
</dbReference>
<evidence type="ECO:0000256" key="2">
    <source>
        <dbReference type="ARBA" id="ARBA00022692"/>
    </source>
</evidence>
<feature type="transmembrane region" description="Helical" evidence="6">
    <location>
        <begin position="771"/>
        <end position="789"/>
    </location>
</feature>
<feature type="transmembrane region" description="Helical" evidence="6">
    <location>
        <begin position="866"/>
        <end position="889"/>
    </location>
</feature>
<feature type="transmembrane region" description="Helical" evidence="6">
    <location>
        <begin position="901"/>
        <end position="922"/>
    </location>
</feature>
<reference evidence="7" key="1">
    <citation type="journal article" date="2023" name="IMA Fungus">
        <title>Comparative genomic study of the Penicillium genus elucidates a diverse pangenome and 15 lateral gene transfer events.</title>
        <authorList>
            <person name="Petersen C."/>
            <person name="Sorensen T."/>
            <person name="Nielsen M.R."/>
            <person name="Sondergaard T.E."/>
            <person name="Sorensen J.L."/>
            <person name="Fitzpatrick D.A."/>
            <person name="Frisvad J.C."/>
            <person name="Nielsen K.L."/>
        </authorList>
    </citation>
    <scope>NUCLEOTIDE SEQUENCE</scope>
    <source>
        <strain evidence="7">IBT 17514</strain>
    </source>
</reference>
<sequence>MAHDILASRVLAWLHQTDGVSEAEAGDVGETGEQPRNEDELDSTAVLVELDVTGPMVDTRYSLEDILRLGSFAGDEVPEKIPLPESQSGYSLTSKASSQDSKKIELSLDALRQCDTIVPATIQLPSSQGLETYQSDHKEKGQIPPLHTYTYEDIIENASNVLSHIENGNLKAQSRHEKASITFYDYRRDGSVYWKPIENVLELPSLGNRSDLRQRLIVVEDLSKLTIDTLGIQFKINPEFFEEHLLNSGYSGAHFNQPSAKKWRTASLQKSYICMKWFRPVWRTPTYFSNRDLHDLLEDKTEHFTHRGAFTTRAETNIFRSEWDLWTDPEKTTRVRRECGWEEKVSIWTGSANMDVVIILLDPLPRISEQGRLFKKESLYEASDPDETSSLFPDIQDNERLDILVDGIIMPGIFRRNEDDLPRRINERNTLFDLWTHYLLRRRMKKQVDHAPVHRCIIEQMSPRKDVQVDLDEIFQDTDPTIDFGTSLNETKSTRDEFCDALESSTTRHISLIFPLLKILCRDTFALLKYLRHILDEIDIEILNDERMEDRLALWRQIIGRAQQELPEFAASITPFVAFMAKIDPDGVYEEGHTNDPDGKLDLKRLLRDVKRMRDRLRGTSASLTSNMGLLDSRRSIDEAHAVTRLTELAFIFIPLSFAASVFGMQIKPLANPVPIWWFFVVAVVATGCSYTMRIVMRSQWFTHMKMEMKADIKKYGDKHGKSVQSRSLSVSLILQWGLRSLFFSALLPGKWAIRTAWIGSRWIYLQMRPVFSFFLPIGIIVAIPIGILRTHHLSSGLQTALSLGMVLAVIFTLGTVLSLNPPDRRAPWRGTLWAGLFHRVQANYEDQLDPSRNMLRRRAPLPPRWLINCLLWLVPLMTLLVIPMALLWTRSIAVDIKVGVTLGICVPVFLAMIYLVIWRLLGREVWNFSRLGSISSRSSIMT</sequence>
<feature type="compositionally biased region" description="Polar residues" evidence="5">
    <location>
        <begin position="85"/>
        <end position="96"/>
    </location>
</feature>
<organism evidence="7 8">
    <name type="scientific">Penicillium malachiteum</name>
    <dbReference type="NCBI Taxonomy" id="1324776"/>
    <lineage>
        <taxon>Eukaryota</taxon>
        <taxon>Fungi</taxon>
        <taxon>Dikarya</taxon>
        <taxon>Ascomycota</taxon>
        <taxon>Pezizomycotina</taxon>
        <taxon>Eurotiomycetes</taxon>
        <taxon>Eurotiomycetidae</taxon>
        <taxon>Eurotiales</taxon>
        <taxon>Aspergillaceae</taxon>
        <taxon>Penicillium</taxon>
    </lineage>
</organism>
<evidence type="ECO:0000256" key="3">
    <source>
        <dbReference type="ARBA" id="ARBA00022989"/>
    </source>
</evidence>
<accession>A0AAD6HNR2</accession>
<evidence type="ECO:0000313" key="7">
    <source>
        <dbReference type="EMBL" id="KAJ5728018.1"/>
    </source>
</evidence>
<evidence type="ECO:0000256" key="4">
    <source>
        <dbReference type="ARBA" id="ARBA00023136"/>
    </source>
</evidence>
<reference evidence="7" key="2">
    <citation type="submission" date="2023-01" db="EMBL/GenBank/DDBJ databases">
        <authorList>
            <person name="Petersen C."/>
        </authorList>
    </citation>
    <scope>NUCLEOTIDE SEQUENCE</scope>
    <source>
        <strain evidence="7">IBT 17514</strain>
    </source>
</reference>
<dbReference type="SUPFAM" id="SSF144083">
    <property type="entry name" value="Magnesium transport protein CorA, transmembrane region"/>
    <property type="match status" value="1"/>
</dbReference>
<dbReference type="Pfam" id="PF01544">
    <property type="entry name" value="CorA"/>
    <property type="match status" value="1"/>
</dbReference>
<gene>
    <name evidence="7" type="ORF">N7493_004348</name>
</gene>
<feature type="transmembrane region" description="Helical" evidence="6">
    <location>
        <begin position="676"/>
        <end position="697"/>
    </location>
</feature>
<dbReference type="GO" id="GO:0016020">
    <property type="term" value="C:membrane"/>
    <property type="evidence" value="ECO:0007669"/>
    <property type="project" value="UniProtKB-SubCell"/>
</dbReference>
<feature type="region of interest" description="Disordered" evidence="5">
    <location>
        <begin position="77"/>
        <end position="96"/>
    </location>
</feature>
<dbReference type="GO" id="GO:0046873">
    <property type="term" value="F:metal ion transmembrane transporter activity"/>
    <property type="evidence" value="ECO:0007669"/>
    <property type="project" value="InterPro"/>
</dbReference>
<dbReference type="InterPro" id="IPR002523">
    <property type="entry name" value="MgTranspt_CorA/ZnTranspt_ZntB"/>
</dbReference>
<evidence type="ECO:0000256" key="1">
    <source>
        <dbReference type="ARBA" id="ARBA00004141"/>
    </source>
</evidence>
<evidence type="ECO:0000313" key="8">
    <source>
        <dbReference type="Proteomes" id="UP001215712"/>
    </source>
</evidence>
<comment type="subcellular location">
    <subcellularLocation>
        <location evidence="1">Membrane</location>
        <topology evidence="1">Multi-pass membrane protein</topology>
    </subcellularLocation>
</comment>
<dbReference type="Proteomes" id="UP001215712">
    <property type="component" value="Unassembled WGS sequence"/>
</dbReference>
<dbReference type="EMBL" id="JAQJAN010000005">
    <property type="protein sequence ID" value="KAJ5728018.1"/>
    <property type="molecule type" value="Genomic_DNA"/>
</dbReference>
<name>A0AAD6HNR2_9EURO</name>
<proteinExistence type="predicted"/>
<feature type="transmembrane region" description="Helical" evidence="6">
    <location>
        <begin position="801"/>
        <end position="820"/>
    </location>
</feature>
<dbReference type="Gene3D" id="1.20.58.340">
    <property type="entry name" value="Magnesium transport protein CorA, transmembrane region"/>
    <property type="match status" value="1"/>
</dbReference>
<keyword evidence="2 6" id="KW-0812">Transmembrane</keyword>
<protein>
    <recommendedName>
        <fullName evidence="9">Mg2+ transporter protein, CorA-like/Zinc transport protein ZntB</fullName>
    </recommendedName>
</protein>
<evidence type="ECO:0008006" key="9">
    <source>
        <dbReference type="Google" id="ProtNLM"/>
    </source>
</evidence>